<dbReference type="EC" id="2.10.1.1" evidence="5 13"/>
<dbReference type="AlphaFoldDB" id="A0A1Q8QZY3"/>
<keyword evidence="9 13" id="KW-0479">Metal-binding</keyword>
<evidence type="ECO:0000313" key="16">
    <source>
        <dbReference type="Proteomes" id="UP000186102"/>
    </source>
</evidence>
<dbReference type="InterPro" id="IPR005111">
    <property type="entry name" value="MoeA_C_domain_IV"/>
</dbReference>
<keyword evidence="10 13" id="KW-0460">Magnesium</keyword>
<dbReference type="Gene3D" id="2.40.340.10">
    <property type="entry name" value="MoeA, C-terminal, domain IV"/>
    <property type="match status" value="1"/>
</dbReference>
<dbReference type="SUPFAM" id="SSF53218">
    <property type="entry name" value="Molybdenum cofactor biosynthesis proteins"/>
    <property type="match status" value="1"/>
</dbReference>
<reference evidence="15" key="1">
    <citation type="submission" date="2016-09" db="EMBL/GenBank/DDBJ databases">
        <title>Complete genome of Desulfosporosinus sp. OL.</title>
        <authorList>
            <person name="Mardanov A."/>
            <person name="Beletsky A."/>
            <person name="Panova A."/>
            <person name="Karnachuk O."/>
            <person name="Ravin N."/>
        </authorList>
    </citation>
    <scope>NUCLEOTIDE SEQUENCE [LARGE SCALE GENOMIC DNA]</scope>
    <source>
        <strain evidence="15">OL</strain>
    </source>
</reference>
<dbReference type="Pfam" id="PF03454">
    <property type="entry name" value="MoeA_C"/>
    <property type="match status" value="1"/>
</dbReference>
<dbReference type="Gene3D" id="3.90.105.10">
    <property type="entry name" value="Molybdopterin biosynthesis moea protein, domain 2"/>
    <property type="match status" value="1"/>
</dbReference>
<evidence type="ECO:0000256" key="8">
    <source>
        <dbReference type="ARBA" id="ARBA00022679"/>
    </source>
</evidence>
<dbReference type="Proteomes" id="UP000186102">
    <property type="component" value="Unassembled WGS sequence"/>
</dbReference>
<evidence type="ECO:0000256" key="11">
    <source>
        <dbReference type="ARBA" id="ARBA00023150"/>
    </source>
</evidence>
<dbReference type="Gene3D" id="2.170.190.11">
    <property type="entry name" value="Molybdopterin biosynthesis moea protein, domain 3"/>
    <property type="match status" value="1"/>
</dbReference>
<evidence type="ECO:0000256" key="7">
    <source>
        <dbReference type="ARBA" id="ARBA00022505"/>
    </source>
</evidence>
<dbReference type="Pfam" id="PF00994">
    <property type="entry name" value="MoCF_biosynth"/>
    <property type="match status" value="1"/>
</dbReference>
<dbReference type="InterPro" id="IPR001453">
    <property type="entry name" value="MoaB/Mog_dom"/>
</dbReference>
<dbReference type="SUPFAM" id="SSF63867">
    <property type="entry name" value="MoeA C-terminal domain-like"/>
    <property type="match status" value="1"/>
</dbReference>
<dbReference type="InterPro" id="IPR036688">
    <property type="entry name" value="MoeA_C_domain_IV_sf"/>
</dbReference>
<comment type="similarity">
    <text evidence="4 13">Belongs to the MoeA family.</text>
</comment>
<dbReference type="OrthoDB" id="9804758at2"/>
<evidence type="ECO:0000313" key="15">
    <source>
        <dbReference type="EMBL" id="OLN32923.1"/>
    </source>
</evidence>
<organism evidence="15 16">
    <name type="scientific">Desulfosporosinus metallidurans</name>
    <dbReference type="NCBI Taxonomy" id="1888891"/>
    <lineage>
        <taxon>Bacteria</taxon>
        <taxon>Bacillati</taxon>
        <taxon>Bacillota</taxon>
        <taxon>Clostridia</taxon>
        <taxon>Eubacteriales</taxon>
        <taxon>Desulfitobacteriaceae</taxon>
        <taxon>Desulfosporosinus</taxon>
    </lineage>
</organism>
<dbReference type="SMART" id="SM00852">
    <property type="entry name" value="MoCF_biosynth"/>
    <property type="match status" value="1"/>
</dbReference>
<gene>
    <name evidence="15" type="ORF">DSOL_1034</name>
</gene>
<dbReference type="GO" id="GO:0061599">
    <property type="term" value="F:molybdopterin molybdotransferase activity"/>
    <property type="evidence" value="ECO:0007669"/>
    <property type="project" value="UniProtKB-UniRule"/>
</dbReference>
<feature type="domain" description="MoaB/Mog" evidence="14">
    <location>
        <begin position="178"/>
        <end position="315"/>
    </location>
</feature>
<evidence type="ECO:0000256" key="1">
    <source>
        <dbReference type="ARBA" id="ARBA00001946"/>
    </source>
</evidence>
<comment type="catalytic activity">
    <reaction evidence="12">
        <text>adenylyl-molybdopterin + molybdate = Mo-molybdopterin + AMP + H(+)</text>
        <dbReference type="Rhea" id="RHEA:35047"/>
        <dbReference type="ChEBI" id="CHEBI:15378"/>
        <dbReference type="ChEBI" id="CHEBI:36264"/>
        <dbReference type="ChEBI" id="CHEBI:62727"/>
        <dbReference type="ChEBI" id="CHEBI:71302"/>
        <dbReference type="ChEBI" id="CHEBI:456215"/>
        <dbReference type="EC" id="2.10.1.1"/>
    </reaction>
</comment>
<protein>
    <recommendedName>
        <fullName evidence="6 13">Molybdopterin molybdenumtransferase</fullName>
        <ecNumber evidence="5 13">2.10.1.1</ecNumber>
    </recommendedName>
</protein>
<dbReference type="FunFam" id="3.40.980.10:FF:000004">
    <property type="entry name" value="Molybdopterin molybdenumtransferase"/>
    <property type="match status" value="1"/>
</dbReference>
<dbReference type="Gene3D" id="3.40.980.10">
    <property type="entry name" value="MoaB/Mog-like domain"/>
    <property type="match status" value="1"/>
</dbReference>
<dbReference type="RefSeq" id="WP_075363805.1">
    <property type="nucleotide sequence ID" value="NZ_MLBF01000005.1"/>
</dbReference>
<evidence type="ECO:0000256" key="2">
    <source>
        <dbReference type="ARBA" id="ARBA00002901"/>
    </source>
</evidence>
<comment type="pathway">
    <text evidence="3 13">Cofactor biosynthesis; molybdopterin biosynthesis.</text>
</comment>
<evidence type="ECO:0000256" key="13">
    <source>
        <dbReference type="RuleBase" id="RU365090"/>
    </source>
</evidence>
<dbReference type="GO" id="GO:0006777">
    <property type="term" value="P:Mo-molybdopterin cofactor biosynthetic process"/>
    <property type="evidence" value="ECO:0007669"/>
    <property type="project" value="UniProtKB-UniRule"/>
</dbReference>
<comment type="cofactor">
    <cofactor evidence="1 13">
        <name>Mg(2+)</name>
        <dbReference type="ChEBI" id="CHEBI:18420"/>
    </cofactor>
</comment>
<evidence type="ECO:0000256" key="4">
    <source>
        <dbReference type="ARBA" id="ARBA00010763"/>
    </source>
</evidence>
<dbReference type="NCBIfam" id="TIGR00177">
    <property type="entry name" value="molyb_syn"/>
    <property type="match status" value="1"/>
</dbReference>
<name>A0A1Q8QZY3_9FIRM</name>
<dbReference type="PANTHER" id="PTHR10192:SF5">
    <property type="entry name" value="GEPHYRIN"/>
    <property type="match status" value="1"/>
</dbReference>
<dbReference type="SUPFAM" id="SSF63882">
    <property type="entry name" value="MoeA N-terminal region -like"/>
    <property type="match status" value="1"/>
</dbReference>
<evidence type="ECO:0000256" key="3">
    <source>
        <dbReference type="ARBA" id="ARBA00005046"/>
    </source>
</evidence>
<comment type="caution">
    <text evidence="15">The sequence shown here is derived from an EMBL/GenBank/DDBJ whole genome shotgun (WGS) entry which is preliminary data.</text>
</comment>
<dbReference type="GO" id="GO:0005829">
    <property type="term" value="C:cytosol"/>
    <property type="evidence" value="ECO:0007669"/>
    <property type="project" value="TreeGrafter"/>
</dbReference>
<proteinExistence type="inferred from homology"/>
<dbReference type="STRING" id="1888891.DSOL_1034"/>
<accession>A0A1Q8QZY3</accession>
<sequence length="404" mass="43725">MKIMIELEEALELVLSRIRPVETERISITDAYKRVLAIDVTSQIAMPPFDRSPLDGYAYLATEGDPKPLRLNVVSEIPAGTFPERVIALGEAAKIFTGAPIPPGANCVVRMEDTEQVGDEVTILHPVLPGSNIIHRGEEIKEGDLLLKQGFFLTPPGIGLLAAVGMDQVTVYRRPRVGLLSTGSELMDVGQPLRPAKIYNSNSYTLRGILQEAGCEVFVIPIVSDQIVETIEVLKRLADTDMVIATGGASVGDYDIMRHALAQFGCEMLFWKLNLKPGTPVSVGLKEKQFFFSLSGNPAAAMVTFELLVRPALRKLAGRTTAEDGHFLVKMASGFGKTGKQRRFLRAQAVFKNGEIWADLAPAQGSGILRSMIGSHLLVDVPANHGPVEPGELLMAGRIPGCSC</sequence>
<evidence type="ECO:0000259" key="14">
    <source>
        <dbReference type="SMART" id="SM00852"/>
    </source>
</evidence>
<evidence type="ECO:0000256" key="5">
    <source>
        <dbReference type="ARBA" id="ARBA00013269"/>
    </source>
</evidence>
<evidence type="ECO:0000256" key="12">
    <source>
        <dbReference type="ARBA" id="ARBA00047317"/>
    </source>
</evidence>
<keyword evidence="11 13" id="KW-0501">Molybdenum cofactor biosynthesis</keyword>
<dbReference type="InterPro" id="IPR038987">
    <property type="entry name" value="MoeA-like"/>
</dbReference>
<evidence type="ECO:0000256" key="10">
    <source>
        <dbReference type="ARBA" id="ARBA00022842"/>
    </source>
</evidence>
<dbReference type="InterPro" id="IPR036135">
    <property type="entry name" value="MoeA_linker/N_sf"/>
</dbReference>
<keyword evidence="7 13" id="KW-0500">Molybdenum</keyword>
<comment type="function">
    <text evidence="2 13">Catalyzes the insertion of molybdate into adenylated molybdopterin with the concomitant release of AMP.</text>
</comment>
<keyword evidence="16" id="KW-1185">Reference proteome</keyword>
<dbReference type="PANTHER" id="PTHR10192">
    <property type="entry name" value="MOLYBDOPTERIN BIOSYNTHESIS PROTEIN"/>
    <property type="match status" value="1"/>
</dbReference>
<keyword evidence="8 13" id="KW-0808">Transferase</keyword>
<dbReference type="InterPro" id="IPR005110">
    <property type="entry name" value="MoeA_linker/N"/>
</dbReference>
<dbReference type="EMBL" id="MLBF01000005">
    <property type="protein sequence ID" value="OLN32923.1"/>
    <property type="molecule type" value="Genomic_DNA"/>
</dbReference>
<dbReference type="InterPro" id="IPR036425">
    <property type="entry name" value="MoaB/Mog-like_dom_sf"/>
</dbReference>
<dbReference type="NCBIfam" id="NF045515">
    <property type="entry name" value="Glp_gephyrin"/>
    <property type="match status" value="1"/>
</dbReference>
<evidence type="ECO:0000256" key="6">
    <source>
        <dbReference type="ARBA" id="ARBA00021108"/>
    </source>
</evidence>
<dbReference type="GO" id="GO:0046872">
    <property type="term" value="F:metal ion binding"/>
    <property type="evidence" value="ECO:0007669"/>
    <property type="project" value="UniProtKB-UniRule"/>
</dbReference>
<dbReference type="CDD" id="cd00887">
    <property type="entry name" value="MoeA"/>
    <property type="match status" value="1"/>
</dbReference>
<evidence type="ECO:0000256" key="9">
    <source>
        <dbReference type="ARBA" id="ARBA00022723"/>
    </source>
</evidence>
<dbReference type="Pfam" id="PF03453">
    <property type="entry name" value="MoeA_N"/>
    <property type="match status" value="1"/>
</dbReference>
<dbReference type="UniPathway" id="UPA00344"/>